<keyword evidence="4 10" id="KW-1133">Transmembrane helix</keyword>
<evidence type="ECO:0000256" key="8">
    <source>
        <dbReference type="ARBA" id="ARBA00023180"/>
    </source>
</evidence>
<evidence type="ECO:0000259" key="11">
    <source>
        <dbReference type="PROSITE" id="PS50262"/>
    </source>
</evidence>
<dbReference type="Proteomes" id="UP000821837">
    <property type="component" value="Chromosome 3"/>
</dbReference>
<keyword evidence="2" id="KW-1003">Cell membrane</keyword>
<dbReference type="Pfam" id="PF00001">
    <property type="entry name" value="7tm_1"/>
    <property type="match status" value="1"/>
</dbReference>
<feature type="transmembrane region" description="Helical" evidence="10">
    <location>
        <begin position="56"/>
        <end position="78"/>
    </location>
</feature>
<evidence type="ECO:0000256" key="10">
    <source>
        <dbReference type="RuleBase" id="RU046427"/>
    </source>
</evidence>
<keyword evidence="7 10" id="KW-0675">Receptor</keyword>
<accession>A0A9D4T0R7</accession>
<reference evidence="12" key="1">
    <citation type="journal article" date="2020" name="Cell">
        <title>Large-Scale Comparative Analyses of Tick Genomes Elucidate Their Genetic Diversity and Vector Capacities.</title>
        <authorList>
            <consortium name="Tick Genome and Microbiome Consortium (TIGMIC)"/>
            <person name="Jia N."/>
            <person name="Wang J."/>
            <person name="Shi W."/>
            <person name="Du L."/>
            <person name="Sun Y."/>
            <person name="Zhan W."/>
            <person name="Jiang J.F."/>
            <person name="Wang Q."/>
            <person name="Zhang B."/>
            <person name="Ji P."/>
            <person name="Bell-Sakyi L."/>
            <person name="Cui X.M."/>
            <person name="Yuan T.T."/>
            <person name="Jiang B.G."/>
            <person name="Yang W.F."/>
            <person name="Lam T.T."/>
            <person name="Chang Q.C."/>
            <person name="Ding S.J."/>
            <person name="Wang X.J."/>
            <person name="Zhu J.G."/>
            <person name="Ruan X.D."/>
            <person name="Zhao L."/>
            <person name="Wei J.T."/>
            <person name="Ye R.Z."/>
            <person name="Que T.C."/>
            <person name="Du C.H."/>
            <person name="Zhou Y.H."/>
            <person name="Cheng J.X."/>
            <person name="Dai P.F."/>
            <person name="Guo W.B."/>
            <person name="Han X.H."/>
            <person name="Huang E.J."/>
            <person name="Li L.F."/>
            <person name="Wei W."/>
            <person name="Gao Y.C."/>
            <person name="Liu J.Z."/>
            <person name="Shao H.Z."/>
            <person name="Wang X."/>
            <person name="Wang C.C."/>
            <person name="Yang T.C."/>
            <person name="Huo Q.B."/>
            <person name="Li W."/>
            <person name="Chen H.Y."/>
            <person name="Chen S.E."/>
            <person name="Zhou L.G."/>
            <person name="Ni X.B."/>
            <person name="Tian J.H."/>
            <person name="Sheng Y."/>
            <person name="Liu T."/>
            <person name="Pan Y.S."/>
            <person name="Xia L.Y."/>
            <person name="Li J."/>
            <person name="Zhao F."/>
            <person name="Cao W.C."/>
        </authorList>
    </citation>
    <scope>NUCLEOTIDE SEQUENCE</scope>
    <source>
        <strain evidence="12">Rsan-2018</strain>
    </source>
</reference>
<proteinExistence type="inferred from homology"/>
<dbReference type="AlphaFoldDB" id="A0A9D4T0R7"/>
<evidence type="ECO:0000313" key="13">
    <source>
        <dbReference type="Proteomes" id="UP000821837"/>
    </source>
</evidence>
<dbReference type="VEuPathDB" id="VectorBase:RSAN_029361"/>
<feature type="transmembrane region" description="Helical" evidence="10">
    <location>
        <begin position="90"/>
        <end position="114"/>
    </location>
</feature>
<sequence>MWPSSTGRNHTVDSLTSDNEDFASAHNSGNTSATATMDDAQVLEELSFSTLSLVQVIVYCILFIVAAGGNVPVFVTLLRNRHRKSRIKLMIMHLAIADMIVTFVMIPVEVIWRITGQWVAGDLMCKLMQMMRAFGPYLSSAVLVCISVDRYFAVLHPLKVHDAHRRGKIMLGVAWYASLVCSVPQAVIFRVMEHPAMPGFYQCVTFAFFAVPWHEKAYNIFCLLALYGVPLVAIVVCYCRILWEIHKQSRESHVDQMMLPEQQQPGRLRLRRSDVRHITRARNRTLRLTIIIVLAFFLCWTPYVIMVLWYQIDPESASNVDGYVQSSLFMFAVSNSCVNPLVYGSFTSSFRKACCRRSCFWTLNTRRGQCTLTRKPSKQTVNSWVPTTPVQRVEFTRDCCSMCSSDGHECRSILDNHDGRSCHTMMEVRHTSVTMCRASMNGHVVKQAAQSI</sequence>
<keyword evidence="9 10" id="KW-0807">Transducer</keyword>
<dbReference type="PANTHER" id="PTHR24241:SF190">
    <property type="entry name" value="CARDIOACCELERATORY PEPTIDE RECEPTOR-LIKE PROTEIN"/>
    <property type="match status" value="1"/>
</dbReference>
<feature type="transmembrane region" description="Helical" evidence="10">
    <location>
        <begin position="173"/>
        <end position="192"/>
    </location>
</feature>
<dbReference type="InterPro" id="IPR017452">
    <property type="entry name" value="GPCR_Rhodpsn_7TM"/>
</dbReference>
<evidence type="ECO:0000256" key="3">
    <source>
        <dbReference type="ARBA" id="ARBA00022692"/>
    </source>
</evidence>
<keyword evidence="6 10" id="KW-0472">Membrane</keyword>
<evidence type="ECO:0000256" key="4">
    <source>
        <dbReference type="ARBA" id="ARBA00022989"/>
    </source>
</evidence>
<keyword evidence="5 10" id="KW-0297">G-protein coupled receptor</keyword>
<evidence type="ECO:0000256" key="9">
    <source>
        <dbReference type="ARBA" id="ARBA00023224"/>
    </source>
</evidence>
<dbReference type="OrthoDB" id="6422738at2759"/>
<evidence type="ECO:0000256" key="1">
    <source>
        <dbReference type="ARBA" id="ARBA00004651"/>
    </source>
</evidence>
<dbReference type="PRINTS" id="PR00896">
    <property type="entry name" value="VASOPRESSINR"/>
</dbReference>
<dbReference type="PRINTS" id="PR00237">
    <property type="entry name" value="GPCRRHODOPSN"/>
</dbReference>
<dbReference type="CDD" id="cd15382">
    <property type="entry name" value="7tmA_AKHR"/>
    <property type="match status" value="1"/>
</dbReference>
<dbReference type="InterPro" id="IPR000276">
    <property type="entry name" value="GPCR_Rhodpsn"/>
</dbReference>
<feature type="transmembrane region" description="Helical" evidence="10">
    <location>
        <begin position="322"/>
        <end position="342"/>
    </location>
</feature>
<organism evidence="12 13">
    <name type="scientific">Rhipicephalus sanguineus</name>
    <name type="common">Brown dog tick</name>
    <name type="synonym">Ixodes sanguineus</name>
    <dbReference type="NCBI Taxonomy" id="34632"/>
    <lineage>
        <taxon>Eukaryota</taxon>
        <taxon>Metazoa</taxon>
        <taxon>Ecdysozoa</taxon>
        <taxon>Arthropoda</taxon>
        <taxon>Chelicerata</taxon>
        <taxon>Arachnida</taxon>
        <taxon>Acari</taxon>
        <taxon>Parasitiformes</taxon>
        <taxon>Ixodida</taxon>
        <taxon>Ixodoidea</taxon>
        <taxon>Ixodidae</taxon>
        <taxon>Rhipicephalinae</taxon>
        <taxon>Rhipicephalus</taxon>
        <taxon>Rhipicephalus</taxon>
    </lineage>
</organism>
<dbReference type="PROSITE" id="PS50262">
    <property type="entry name" value="G_PROTEIN_RECEP_F1_2"/>
    <property type="match status" value="1"/>
</dbReference>
<protein>
    <recommendedName>
        <fullName evidence="11">G-protein coupled receptors family 1 profile domain-containing protein</fullName>
    </recommendedName>
</protein>
<evidence type="ECO:0000256" key="6">
    <source>
        <dbReference type="ARBA" id="ARBA00023136"/>
    </source>
</evidence>
<keyword evidence="8 10" id="KW-0325">Glycoprotein</keyword>
<feature type="domain" description="G-protein coupled receptors family 1 profile" evidence="11">
    <location>
        <begin position="69"/>
        <end position="343"/>
    </location>
</feature>
<dbReference type="GO" id="GO:0042277">
    <property type="term" value="F:peptide binding"/>
    <property type="evidence" value="ECO:0007669"/>
    <property type="project" value="TreeGrafter"/>
</dbReference>
<dbReference type="Gene3D" id="1.20.1070.10">
    <property type="entry name" value="Rhodopsin 7-helix transmembrane proteins"/>
    <property type="match status" value="1"/>
</dbReference>
<evidence type="ECO:0000256" key="5">
    <source>
        <dbReference type="ARBA" id="ARBA00023040"/>
    </source>
</evidence>
<keyword evidence="13" id="KW-1185">Reference proteome</keyword>
<dbReference type="SUPFAM" id="SSF81321">
    <property type="entry name" value="Family A G protein-coupled receptor-like"/>
    <property type="match status" value="1"/>
</dbReference>
<name>A0A9D4T0R7_RHISA</name>
<keyword evidence="3 10" id="KW-0812">Transmembrane</keyword>
<evidence type="ECO:0000256" key="2">
    <source>
        <dbReference type="ARBA" id="ARBA00022475"/>
    </source>
</evidence>
<comment type="subcellular location">
    <subcellularLocation>
        <location evidence="1 10">Cell membrane</location>
        <topology evidence="1 10">Multi-pass membrane protein</topology>
    </subcellularLocation>
</comment>
<dbReference type="PANTHER" id="PTHR24241">
    <property type="entry name" value="NEUROPEPTIDE RECEPTOR-RELATED G-PROTEIN COUPLED RECEPTOR"/>
    <property type="match status" value="1"/>
</dbReference>
<evidence type="ECO:0000256" key="7">
    <source>
        <dbReference type="ARBA" id="ARBA00023170"/>
    </source>
</evidence>
<reference evidence="12" key="2">
    <citation type="submission" date="2021-09" db="EMBL/GenBank/DDBJ databases">
        <authorList>
            <person name="Jia N."/>
            <person name="Wang J."/>
            <person name="Shi W."/>
            <person name="Du L."/>
            <person name="Sun Y."/>
            <person name="Zhan W."/>
            <person name="Jiang J."/>
            <person name="Wang Q."/>
            <person name="Zhang B."/>
            <person name="Ji P."/>
            <person name="Sakyi L.B."/>
            <person name="Cui X."/>
            <person name="Yuan T."/>
            <person name="Jiang B."/>
            <person name="Yang W."/>
            <person name="Lam T.T.-Y."/>
            <person name="Chang Q."/>
            <person name="Ding S."/>
            <person name="Wang X."/>
            <person name="Zhu J."/>
            <person name="Ruan X."/>
            <person name="Zhao L."/>
            <person name="Wei J."/>
            <person name="Que T."/>
            <person name="Du C."/>
            <person name="Cheng J."/>
            <person name="Dai P."/>
            <person name="Han X."/>
            <person name="Huang E."/>
            <person name="Gao Y."/>
            <person name="Liu J."/>
            <person name="Shao H."/>
            <person name="Ye R."/>
            <person name="Li L."/>
            <person name="Wei W."/>
            <person name="Wang X."/>
            <person name="Wang C."/>
            <person name="Huo Q."/>
            <person name="Li W."/>
            <person name="Guo W."/>
            <person name="Chen H."/>
            <person name="Chen S."/>
            <person name="Zhou L."/>
            <person name="Zhou L."/>
            <person name="Ni X."/>
            <person name="Tian J."/>
            <person name="Zhou Y."/>
            <person name="Sheng Y."/>
            <person name="Liu T."/>
            <person name="Pan Y."/>
            <person name="Xia L."/>
            <person name="Li J."/>
            <person name="Zhao F."/>
            <person name="Cao W."/>
        </authorList>
    </citation>
    <scope>NUCLEOTIDE SEQUENCE</scope>
    <source>
        <strain evidence="12">Rsan-2018</strain>
        <tissue evidence="12">Larvae</tissue>
    </source>
</reference>
<comment type="similarity">
    <text evidence="10">Belongs to the G-protein coupled receptor 1 family. Vasopressin/oxytocin receptor subfamily.</text>
</comment>
<dbReference type="GO" id="GO:0005000">
    <property type="term" value="F:vasopressin receptor activity"/>
    <property type="evidence" value="ECO:0007669"/>
    <property type="project" value="InterPro"/>
</dbReference>
<feature type="transmembrane region" description="Helical" evidence="10">
    <location>
        <begin position="286"/>
        <end position="310"/>
    </location>
</feature>
<dbReference type="GO" id="GO:0005886">
    <property type="term" value="C:plasma membrane"/>
    <property type="evidence" value="ECO:0007669"/>
    <property type="project" value="UniProtKB-SubCell"/>
</dbReference>
<feature type="transmembrane region" description="Helical" evidence="10">
    <location>
        <begin position="218"/>
        <end position="243"/>
    </location>
</feature>
<evidence type="ECO:0000313" key="12">
    <source>
        <dbReference type="EMBL" id="KAH7962401.1"/>
    </source>
</evidence>
<feature type="transmembrane region" description="Helical" evidence="10">
    <location>
        <begin position="134"/>
        <end position="152"/>
    </location>
</feature>
<gene>
    <name evidence="12" type="ORF">HPB52_015924</name>
</gene>
<dbReference type="PROSITE" id="PS00237">
    <property type="entry name" value="G_PROTEIN_RECEP_F1_1"/>
    <property type="match status" value="1"/>
</dbReference>
<dbReference type="OMA" id="CNSWSAQ"/>
<dbReference type="EMBL" id="JABSTV010001249">
    <property type="protein sequence ID" value="KAH7962401.1"/>
    <property type="molecule type" value="Genomic_DNA"/>
</dbReference>
<dbReference type="InterPro" id="IPR001817">
    <property type="entry name" value="Vasoprsn_rcpt"/>
</dbReference>
<dbReference type="GO" id="GO:0032870">
    <property type="term" value="P:cellular response to hormone stimulus"/>
    <property type="evidence" value="ECO:0007669"/>
    <property type="project" value="TreeGrafter"/>
</dbReference>
<comment type="caution">
    <text evidence="12">The sequence shown here is derived from an EMBL/GenBank/DDBJ whole genome shotgun (WGS) entry which is preliminary data.</text>
</comment>